<dbReference type="EMBL" id="CP107006">
    <property type="protein sequence ID" value="UYQ95302.1"/>
    <property type="molecule type" value="Genomic_DNA"/>
</dbReference>
<name>A0ABY6J9Q8_9BACT</name>
<keyword evidence="1" id="KW-1133">Transmembrane helix</keyword>
<keyword evidence="3" id="KW-1185">Reference proteome</keyword>
<sequence length="1253" mass="141344">MKLSARQKKWIKVLLILVGIRLVVGLLLYYVIEYRFREVIQVLVERESGGKYHFDAEDVDFSIWKKNIRLKNASVMATDTGDAVTRHQVKIPEVYLAIQSWKELIFHRQVYVDSLSIQLPDVSTIAAARAARRSSVTLQASEIFRVMRNTMKQLHVRRLNLHNGAFSYTSTPGPPFRSSQINLTASNVGSDDSTDNRFLFADDIDLSITDQHWLMAGGVKEIKFRRLHFSSSNQFFEADSCMVTTAPQNGQPGVTLSADKLFFKGHDLAAIYERDMLLLDTIICYHPVITLSPRNGKRERQKADTGSIVRQTISKMFKGINLKYVDVREGQVRMNYDSTQEAGYVTERTSLKIYNLNVQNETKPHITTDSVDLRLKGINFYTADSLYKLTIDEFSLNRQDIVFRHAEFTPTEKNNQQKGLSFTAPHLRLNNFSLEDLIMRRLHAEEAILESPRIKFYSNKKSKKPGDSTVNISGVYQTLNGVSELIKVTRFRVTDGRVEYQPGVRQKAVIASINANILLSQLLQSDSLINIKQSILQFDVDRISVNFPKLALQAKDMRINGVEGTTYIGALDMELGANIHLNAQQVYWLNLNWDAFQQDNNIIADSIHIRKVAVDVGRRPTRNAKKAMPFVRIHKTGIEQVIFDGALAENSQLVFNVNRLYVDELSSEEQYLLWERARGQVTGIRFNSENMQAKVDRLSLDTRRESVMSQAHVTTHTADITLPELRFHGDLRSTGARQIRVADMQASAPVVKLSSGPANAKASRDLKIPVDLSVERMLVRNGLLSFQGNDSLSLQAGLNARLQRLVTTPGQRKALSYGLLEVDLSTIQLNGQYMQGGAGTASIQLSNGVLSTDHSLLTTLGADWKDVAFQLEKPDSTALSVGPMTGQLHYPGFRYAPGKPINWAAFLDKASFETGPVDWRNKERAAHVNNIHWTKNGEVLQIDSLAMAPHTNEETFVAAQAYQVPYLALQTSKITMAGLHERDSAWQVRKVAVDGVQFTTAKDKRKPLPPGPDKPMLTQLLARVGVPFHADSLLINDALVVTKETSPKTKMTSHIPVEHITLLARNAGNRQPAGQDSLILEAQLQLFNNQIRRLYYSESYSDSLAGFTMDVSVSPMHLPHLSHITTPLAAISVSKGEADTLHYHLYGNKYAAEGVMHFVYKDLRVRLLSLPDTSRNGLFTRLKNWAANSIVLNRRNSKEAYIFFDRDPQKLFLNYWIKSTLRGLLASAGIKKNKKYYRRYARQHESYKLPKKQ</sequence>
<gene>
    <name evidence="2" type="ORF">MKQ68_09355</name>
</gene>
<evidence type="ECO:0000313" key="3">
    <source>
        <dbReference type="Proteomes" id="UP001162741"/>
    </source>
</evidence>
<dbReference type="Proteomes" id="UP001162741">
    <property type="component" value="Chromosome"/>
</dbReference>
<dbReference type="RefSeq" id="WP_264283062.1">
    <property type="nucleotide sequence ID" value="NZ_CP107006.1"/>
</dbReference>
<evidence type="ECO:0008006" key="4">
    <source>
        <dbReference type="Google" id="ProtNLM"/>
    </source>
</evidence>
<keyword evidence="1" id="KW-0812">Transmembrane</keyword>
<reference evidence="2" key="1">
    <citation type="submission" date="2022-10" db="EMBL/GenBank/DDBJ databases">
        <title>Chitinophaga sp. nov., isolated from soil.</title>
        <authorList>
            <person name="Jeon C.O."/>
        </authorList>
    </citation>
    <scope>NUCLEOTIDE SEQUENCE</scope>
    <source>
        <strain evidence="2">R8</strain>
    </source>
</reference>
<feature type="transmembrane region" description="Helical" evidence="1">
    <location>
        <begin position="12"/>
        <end position="32"/>
    </location>
</feature>
<protein>
    <recommendedName>
        <fullName evidence="4">DUF748 domain-containing protein</fullName>
    </recommendedName>
</protein>
<accession>A0ABY6J9Q8</accession>
<evidence type="ECO:0000313" key="2">
    <source>
        <dbReference type="EMBL" id="UYQ95302.1"/>
    </source>
</evidence>
<organism evidence="2 3">
    <name type="scientific">Chitinophaga horti</name>
    <dbReference type="NCBI Taxonomy" id="2920382"/>
    <lineage>
        <taxon>Bacteria</taxon>
        <taxon>Pseudomonadati</taxon>
        <taxon>Bacteroidota</taxon>
        <taxon>Chitinophagia</taxon>
        <taxon>Chitinophagales</taxon>
        <taxon>Chitinophagaceae</taxon>
        <taxon>Chitinophaga</taxon>
    </lineage>
</organism>
<keyword evidence="1" id="KW-0472">Membrane</keyword>
<evidence type="ECO:0000256" key="1">
    <source>
        <dbReference type="SAM" id="Phobius"/>
    </source>
</evidence>
<proteinExistence type="predicted"/>